<evidence type="ECO:0000313" key="3">
    <source>
        <dbReference type="EMBL" id="CAA6829066.1"/>
    </source>
</evidence>
<feature type="transmembrane region" description="Helical" evidence="1">
    <location>
        <begin position="338"/>
        <end position="359"/>
    </location>
</feature>
<dbReference type="InterPro" id="IPR052529">
    <property type="entry name" value="Bact_Transport_Assoc"/>
</dbReference>
<name>A0A6S6U7H3_9GAMM</name>
<feature type="transmembrane region" description="Helical" evidence="1">
    <location>
        <begin position="199"/>
        <end position="218"/>
    </location>
</feature>
<dbReference type="Pfam" id="PF04235">
    <property type="entry name" value="DUF418"/>
    <property type="match status" value="1"/>
</dbReference>
<feature type="transmembrane region" description="Helical" evidence="1">
    <location>
        <begin position="138"/>
        <end position="163"/>
    </location>
</feature>
<keyword evidence="1" id="KW-0812">Transmembrane</keyword>
<feature type="domain" description="DUF418" evidence="2">
    <location>
        <begin position="223"/>
        <end position="374"/>
    </location>
</feature>
<organism evidence="3">
    <name type="scientific">uncultured Thiotrichaceae bacterium</name>
    <dbReference type="NCBI Taxonomy" id="298394"/>
    <lineage>
        <taxon>Bacteria</taxon>
        <taxon>Pseudomonadati</taxon>
        <taxon>Pseudomonadota</taxon>
        <taxon>Gammaproteobacteria</taxon>
        <taxon>Thiotrichales</taxon>
        <taxon>Thiotrichaceae</taxon>
        <taxon>environmental samples</taxon>
    </lineage>
</organism>
<feature type="transmembrane region" description="Helical" evidence="1">
    <location>
        <begin position="108"/>
        <end position="126"/>
    </location>
</feature>
<feature type="transmembrane region" description="Helical" evidence="1">
    <location>
        <begin position="51"/>
        <end position="73"/>
    </location>
</feature>
<evidence type="ECO:0000259" key="2">
    <source>
        <dbReference type="Pfam" id="PF04235"/>
    </source>
</evidence>
<keyword evidence="1" id="KW-1133">Transmembrane helix</keyword>
<feature type="transmembrane region" description="Helical" evidence="1">
    <location>
        <begin position="12"/>
        <end position="31"/>
    </location>
</feature>
<proteinExistence type="predicted"/>
<sequence>MATPRTHEVDIIRLVALFGICMVNIPFMAIFDDGLLESSPALYDQYAQLGLSLFFEGKFILLFSFIFGWGIAIQEKRITAAGHNFSAYYFRRTLGLILIGVLHMAFIFSGDILVTYAITCLLFWFIRDFTLRTSVRRYAFIMIGLNYLVILLFIIGLVILYLVSDGIGFLDLLVLSNHDLGGSFYEATQFRLKDGASTLLLALLLFTFLTLGAFGLGYSAAYNDFFTENSESFLKLKKALPRLLIFGIITNVIYAIAISDLVSDFWLLPGIALWLVGAPALAAAYLYFLVIAARRIQLPEILVLAGRNSLSVYVLQGLIASLMFSGYGLGWFDKFSDLALIPISIGIYLASVIIVGLYAKRFGRGMLEPVLRKISGSYPSKT</sequence>
<dbReference type="PANTHER" id="PTHR30590:SF2">
    <property type="entry name" value="INNER MEMBRANE PROTEIN"/>
    <property type="match status" value="1"/>
</dbReference>
<feature type="transmembrane region" description="Helical" evidence="1">
    <location>
        <begin position="310"/>
        <end position="332"/>
    </location>
</feature>
<protein>
    <recommendedName>
        <fullName evidence="2">DUF418 domain-containing protein</fullName>
    </recommendedName>
</protein>
<dbReference type="InterPro" id="IPR007349">
    <property type="entry name" value="DUF418"/>
</dbReference>
<gene>
    <name evidence="3" type="ORF">HELGO_WM52626</name>
</gene>
<feature type="transmembrane region" description="Helical" evidence="1">
    <location>
        <begin position="85"/>
        <end position="102"/>
    </location>
</feature>
<dbReference type="AlphaFoldDB" id="A0A6S6U7H3"/>
<keyword evidence="1" id="KW-0472">Membrane</keyword>
<feature type="transmembrane region" description="Helical" evidence="1">
    <location>
        <begin position="239"/>
        <end position="259"/>
    </location>
</feature>
<reference evidence="3" key="1">
    <citation type="submission" date="2020-01" db="EMBL/GenBank/DDBJ databases">
        <authorList>
            <person name="Meier V. D."/>
            <person name="Meier V D."/>
        </authorList>
    </citation>
    <scope>NUCLEOTIDE SEQUENCE</scope>
    <source>
        <strain evidence="3">HLG_WM_MAG_09</strain>
    </source>
</reference>
<feature type="transmembrane region" description="Helical" evidence="1">
    <location>
        <begin position="265"/>
        <end position="290"/>
    </location>
</feature>
<accession>A0A6S6U7H3</accession>
<evidence type="ECO:0000256" key="1">
    <source>
        <dbReference type="SAM" id="Phobius"/>
    </source>
</evidence>
<dbReference type="EMBL" id="CACVAT010000493">
    <property type="protein sequence ID" value="CAA6829066.1"/>
    <property type="molecule type" value="Genomic_DNA"/>
</dbReference>
<dbReference type="PANTHER" id="PTHR30590">
    <property type="entry name" value="INNER MEMBRANE PROTEIN"/>
    <property type="match status" value="1"/>
</dbReference>